<name>A0A4R9BGK0_9MICO</name>
<evidence type="ECO:0000256" key="2">
    <source>
        <dbReference type="ARBA" id="ARBA00012755"/>
    </source>
</evidence>
<organism evidence="7 8">
    <name type="scientific">Cryobacterium lactosi</name>
    <dbReference type="NCBI Taxonomy" id="1259202"/>
    <lineage>
        <taxon>Bacteria</taxon>
        <taxon>Bacillati</taxon>
        <taxon>Actinomycetota</taxon>
        <taxon>Actinomycetes</taxon>
        <taxon>Micrococcales</taxon>
        <taxon>Microbacteriaceae</taxon>
        <taxon>Cryobacterium</taxon>
    </lineage>
</organism>
<protein>
    <recommendedName>
        <fullName evidence="2">alpha-galactosidase</fullName>
        <ecNumber evidence="2">3.2.1.22</ecNumber>
    </recommendedName>
</protein>
<keyword evidence="8" id="KW-1185">Reference proteome</keyword>
<evidence type="ECO:0000256" key="3">
    <source>
        <dbReference type="ARBA" id="ARBA00022801"/>
    </source>
</evidence>
<dbReference type="Pfam" id="PF16874">
    <property type="entry name" value="Glyco_hydro_36C"/>
    <property type="match status" value="1"/>
</dbReference>
<dbReference type="InterPro" id="IPR013785">
    <property type="entry name" value="Aldolase_TIM"/>
</dbReference>
<dbReference type="Proteomes" id="UP000298468">
    <property type="component" value="Unassembled WGS sequence"/>
</dbReference>
<feature type="domain" description="Glycosyl hydrolase family 36 N-terminal" evidence="6">
    <location>
        <begin position="39"/>
        <end position="269"/>
    </location>
</feature>
<dbReference type="InterPro" id="IPR017853">
    <property type="entry name" value="GH"/>
</dbReference>
<dbReference type="InterPro" id="IPR000111">
    <property type="entry name" value="Glyco_hydro_27/36_CS"/>
</dbReference>
<reference evidence="7 8" key="1">
    <citation type="submission" date="2019-03" db="EMBL/GenBank/DDBJ databases">
        <title>Genomics of glacier-inhabiting Cryobacterium strains.</title>
        <authorList>
            <person name="Liu Q."/>
            <person name="Xin Y.-H."/>
        </authorList>
    </citation>
    <scope>NUCLEOTIDE SEQUENCE [LARGE SCALE GENOMIC DNA]</scope>
    <source>
        <strain evidence="7 8">Sr59</strain>
    </source>
</reference>
<evidence type="ECO:0000256" key="1">
    <source>
        <dbReference type="ARBA" id="ARBA00001255"/>
    </source>
</evidence>
<dbReference type="RefSeq" id="WP_134642547.1">
    <property type="nucleotide sequence ID" value="NZ_SOHM01000042.1"/>
</dbReference>
<dbReference type="InterPro" id="IPR013780">
    <property type="entry name" value="Glyco_hydro_b"/>
</dbReference>
<dbReference type="PRINTS" id="PR00743">
    <property type="entry name" value="GLHYDRLASE36"/>
</dbReference>
<evidence type="ECO:0000256" key="4">
    <source>
        <dbReference type="ARBA" id="ARBA00023295"/>
    </source>
</evidence>
<dbReference type="Gene3D" id="2.70.98.60">
    <property type="entry name" value="alpha-galactosidase from lactobacil brevis"/>
    <property type="match status" value="1"/>
</dbReference>
<dbReference type="InterPro" id="IPR031705">
    <property type="entry name" value="Glyco_hydro_36_C"/>
</dbReference>
<keyword evidence="4" id="KW-0326">Glycosidase</keyword>
<dbReference type="GO" id="GO:0016052">
    <property type="term" value="P:carbohydrate catabolic process"/>
    <property type="evidence" value="ECO:0007669"/>
    <property type="project" value="InterPro"/>
</dbReference>
<dbReference type="Pfam" id="PF02065">
    <property type="entry name" value="Melibiase"/>
    <property type="match status" value="1"/>
</dbReference>
<sequence length="723" mass="78621">MVPHAEIDTISPAPQPDRILHLRRGGTSVVIDLDSPYGPAIVHWGAALTVTTADTLRHLALAVQPQRVTGGLDHTPRVAVVPTASSGWPGTPGVEGHRADGTDFSLLLTLSEVDVTPTAATLTLTDPETGLLVVAVLSLGSAGVFTQQLTVTNTGDTAYTVDRLQATFPIPIDAAEILDTTGRHLRERTPQRHAFTYGSHVRESRRGRPGADSTLLFTAGQPGFGFETGLVHGIHVAWSGNHRVAGEKVTTGEAFLTGGELYLPGEITLLPGESVQSPRVMGSWGVGLDELAHRIRTEWRARPHHPQRPRPVTLNTWEAVYFDHDLPRLKSLADIAAEVGVERFVLDDGWYHGRRDDTAGLGDWHVDETVWPNGLAPIIDHVIGLGMEFGLWVEPEMVNPDSDLARTHPEWLLRARTTEPMSGRNQQVVNLADPEAYAHIAERLHTLLDEYRIAYLKWDHNRDLVDPGAGAGGQARAHAHTQAFYRLLDELRAAHPGLEIESCASGGARVDLGVLDRTDRIWASDNLDPIERLRNQRYTSLIVPPEMMGTHVSSPTVHTTGRVVDLAFSAAAALFGHFGIEWDLTTTDAKTRAELAEWVQFAKQIRPLVAHGRLVNVDLADPSLDVRGMVSDDGDTAVFTIAQTEMSATYPTGRIRLPGLRPDLLFRVTPILLADAHGSGLSPLRWLENGAVLTGAELGTVGVRPPTMKPQQAVVLQLTAIGR</sequence>
<dbReference type="Gene3D" id="2.60.40.1180">
    <property type="entry name" value="Golgi alpha-mannosidase II"/>
    <property type="match status" value="1"/>
</dbReference>
<dbReference type="CDD" id="cd14791">
    <property type="entry name" value="GH36"/>
    <property type="match status" value="1"/>
</dbReference>
<evidence type="ECO:0000313" key="8">
    <source>
        <dbReference type="Proteomes" id="UP000298468"/>
    </source>
</evidence>
<dbReference type="Gene3D" id="3.20.20.70">
    <property type="entry name" value="Aldolase class I"/>
    <property type="match status" value="1"/>
</dbReference>
<accession>A0A4R9BGK0</accession>
<evidence type="ECO:0000259" key="6">
    <source>
        <dbReference type="Pfam" id="PF16875"/>
    </source>
</evidence>
<comment type="caution">
    <text evidence="7">The sequence shown here is derived from an EMBL/GenBank/DDBJ whole genome shotgun (WGS) entry which is preliminary data.</text>
</comment>
<dbReference type="EMBL" id="SOHM01000042">
    <property type="protein sequence ID" value="TFD84006.1"/>
    <property type="molecule type" value="Genomic_DNA"/>
</dbReference>
<dbReference type="Pfam" id="PF16875">
    <property type="entry name" value="Glyco_hydro_36N"/>
    <property type="match status" value="1"/>
</dbReference>
<dbReference type="InterPro" id="IPR038417">
    <property type="entry name" value="Alpga-gal_N_sf"/>
</dbReference>
<dbReference type="PROSITE" id="PS00512">
    <property type="entry name" value="ALPHA_GALACTOSIDASE"/>
    <property type="match status" value="1"/>
</dbReference>
<dbReference type="PANTHER" id="PTHR43053:SF3">
    <property type="entry name" value="ALPHA-GALACTOSIDASE C-RELATED"/>
    <property type="match status" value="1"/>
</dbReference>
<dbReference type="InterPro" id="IPR002252">
    <property type="entry name" value="Glyco_hydro_36"/>
</dbReference>
<dbReference type="EC" id="3.2.1.22" evidence="2"/>
<evidence type="ECO:0000259" key="5">
    <source>
        <dbReference type="Pfam" id="PF16874"/>
    </source>
</evidence>
<dbReference type="PANTHER" id="PTHR43053">
    <property type="entry name" value="GLYCOSIDASE FAMILY 31"/>
    <property type="match status" value="1"/>
</dbReference>
<evidence type="ECO:0000313" key="7">
    <source>
        <dbReference type="EMBL" id="TFD84006.1"/>
    </source>
</evidence>
<dbReference type="InterPro" id="IPR031704">
    <property type="entry name" value="Glyco_hydro_36_N"/>
</dbReference>
<dbReference type="FunFam" id="3.20.20.70:FF:000118">
    <property type="entry name" value="Alpha-galactosidase"/>
    <property type="match status" value="1"/>
</dbReference>
<dbReference type="OrthoDB" id="9758822at2"/>
<dbReference type="GO" id="GO:0004557">
    <property type="term" value="F:alpha-galactosidase activity"/>
    <property type="evidence" value="ECO:0007669"/>
    <property type="project" value="UniProtKB-EC"/>
</dbReference>
<dbReference type="AlphaFoldDB" id="A0A4R9BGK0"/>
<dbReference type="SUPFAM" id="SSF51445">
    <property type="entry name" value="(Trans)glycosidases"/>
    <property type="match status" value="1"/>
</dbReference>
<proteinExistence type="predicted"/>
<gene>
    <name evidence="7" type="ORF">E3T61_19715</name>
</gene>
<dbReference type="InterPro" id="IPR050985">
    <property type="entry name" value="Alpha-glycosidase_related"/>
</dbReference>
<feature type="domain" description="Glycosyl hydrolase family 36 C-terminal" evidence="5">
    <location>
        <begin position="629"/>
        <end position="718"/>
    </location>
</feature>
<keyword evidence="3" id="KW-0378">Hydrolase</keyword>
<comment type="catalytic activity">
    <reaction evidence="1">
        <text>Hydrolysis of terminal, non-reducing alpha-D-galactose residues in alpha-D-galactosides, including galactose oligosaccharides, galactomannans and galactolipids.</text>
        <dbReference type="EC" id="3.2.1.22"/>
    </reaction>
</comment>